<reference evidence="3 4" key="1">
    <citation type="journal article" date="2016" name="Eur. J. Clin. Microbiol. Infect. Dis.">
        <title>Whole genome sequencing as a tool for phylogenetic analysis of clinical strains of Mitis group streptococci.</title>
        <authorList>
            <person name="Rasmussen L.H."/>
            <person name="Dargis R."/>
            <person name="Hojholt K."/>
            <person name="Christensen J.J."/>
            <person name="Skovgaard O."/>
            <person name="Justesen U.S."/>
            <person name="Rosenvinge F.S."/>
            <person name="Moser C."/>
            <person name="Lukjancenko O."/>
            <person name="Rasmussen S."/>
            <person name="Nielsen X.C."/>
        </authorList>
    </citation>
    <scope>NUCLEOTIDE SEQUENCE [LARGE SCALE GENOMIC DNA]</scope>
    <source>
        <strain evidence="3 4">RH_57980_07</strain>
    </source>
</reference>
<keyword evidence="2" id="KW-0812">Transmembrane</keyword>
<evidence type="ECO:0000313" key="4">
    <source>
        <dbReference type="Proteomes" id="UP000193669"/>
    </source>
</evidence>
<comment type="cofactor">
    <cofactor evidence="1">
        <name>[4Fe-4S] cluster</name>
        <dbReference type="ChEBI" id="CHEBI:49883"/>
    </cofactor>
</comment>
<proteinExistence type="predicted"/>
<dbReference type="PANTHER" id="PTHR39163">
    <property type="entry name" value="FERREDOXIN"/>
    <property type="match status" value="1"/>
</dbReference>
<gene>
    <name evidence="3" type="ORF">B7721_09085</name>
</gene>
<protein>
    <submittedName>
        <fullName evidence="3">Ferredoxin</fullName>
    </submittedName>
</protein>
<keyword evidence="2" id="KW-1133">Transmembrane helix</keyword>
<sequence length="96" mass="11302">MVFVNIFLPWFFFHTLLLVFFTFSYYNINMKVTLIPERCIACGLCQTYSELFDYHDNGIVRFYDDPVELQREIAETSDVLEAIKNCPTRALLKDSS</sequence>
<organism evidence="3 4">
    <name type="scientific">Streptococcus oralis subsp. oralis</name>
    <dbReference type="NCBI Taxonomy" id="1891914"/>
    <lineage>
        <taxon>Bacteria</taxon>
        <taxon>Bacillati</taxon>
        <taxon>Bacillota</taxon>
        <taxon>Bacilli</taxon>
        <taxon>Lactobacillales</taxon>
        <taxon>Streptococcaceae</taxon>
        <taxon>Streptococcus</taxon>
    </lineage>
</organism>
<keyword evidence="2" id="KW-0472">Membrane</keyword>
<dbReference type="SUPFAM" id="SSF54862">
    <property type="entry name" value="4Fe-4S ferredoxins"/>
    <property type="match status" value="1"/>
</dbReference>
<dbReference type="Pfam" id="PF13370">
    <property type="entry name" value="Fer4_13"/>
    <property type="match status" value="1"/>
</dbReference>
<dbReference type="PANTHER" id="PTHR39163:SF1">
    <property type="entry name" value="FERREDOXIN"/>
    <property type="match status" value="1"/>
</dbReference>
<feature type="transmembrane region" description="Helical" evidence="2">
    <location>
        <begin position="6"/>
        <end position="28"/>
    </location>
</feature>
<evidence type="ECO:0000256" key="1">
    <source>
        <dbReference type="ARBA" id="ARBA00001966"/>
    </source>
</evidence>
<name>A0A1X1H6I5_STROR</name>
<dbReference type="EMBL" id="NCUK01000013">
    <property type="protein sequence ID" value="ORO54690.1"/>
    <property type="molecule type" value="Genomic_DNA"/>
</dbReference>
<comment type="caution">
    <text evidence="3">The sequence shown here is derived from an EMBL/GenBank/DDBJ whole genome shotgun (WGS) entry which is preliminary data.</text>
</comment>
<dbReference type="AlphaFoldDB" id="A0A1X1H6I5"/>
<dbReference type="InterPro" id="IPR052395">
    <property type="entry name" value="ET_Ferredoxin"/>
</dbReference>
<evidence type="ECO:0000256" key="2">
    <source>
        <dbReference type="SAM" id="Phobius"/>
    </source>
</evidence>
<dbReference type="Gene3D" id="3.30.70.20">
    <property type="match status" value="1"/>
</dbReference>
<dbReference type="Proteomes" id="UP000193669">
    <property type="component" value="Unassembled WGS sequence"/>
</dbReference>
<evidence type="ECO:0000313" key="3">
    <source>
        <dbReference type="EMBL" id="ORO54690.1"/>
    </source>
</evidence>
<accession>A0A1X1H6I5</accession>